<evidence type="ECO:0000256" key="3">
    <source>
        <dbReference type="ARBA" id="ARBA00022833"/>
    </source>
</evidence>
<feature type="domain" description="AN1-type" evidence="5">
    <location>
        <begin position="59"/>
        <end position="105"/>
    </location>
</feature>
<evidence type="ECO:0000256" key="4">
    <source>
        <dbReference type="PROSITE-ProRule" id="PRU00449"/>
    </source>
</evidence>
<dbReference type="Proteomes" id="UP001162131">
    <property type="component" value="Unassembled WGS sequence"/>
</dbReference>
<gene>
    <name evidence="6" type="ORF">BSTOLATCC_MIC3905</name>
</gene>
<dbReference type="SUPFAM" id="SSF118310">
    <property type="entry name" value="AN1-like Zinc finger"/>
    <property type="match status" value="1"/>
</dbReference>
<keyword evidence="1" id="KW-0479">Metal-binding</keyword>
<evidence type="ECO:0000313" key="6">
    <source>
        <dbReference type="EMBL" id="CAG9311618.1"/>
    </source>
</evidence>
<comment type="caution">
    <text evidence="6">The sequence shown here is derived from an EMBL/GenBank/DDBJ whole genome shotgun (WGS) entry which is preliminary data.</text>
</comment>
<dbReference type="PANTHER" id="PTHR10634">
    <property type="entry name" value="AN1-TYPE ZINC FINGER PROTEIN"/>
    <property type="match status" value="1"/>
</dbReference>
<reference evidence="6" key="1">
    <citation type="submission" date="2021-09" db="EMBL/GenBank/DDBJ databases">
        <authorList>
            <consortium name="AG Swart"/>
            <person name="Singh M."/>
            <person name="Singh A."/>
            <person name="Seah K."/>
            <person name="Emmerich C."/>
        </authorList>
    </citation>
    <scope>NUCLEOTIDE SEQUENCE</scope>
    <source>
        <strain evidence="6">ATCC30299</strain>
    </source>
</reference>
<evidence type="ECO:0000256" key="1">
    <source>
        <dbReference type="ARBA" id="ARBA00022723"/>
    </source>
</evidence>
<dbReference type="Pfam" id="PF01428">
    <property type="entry name" value="zf-AN1"/>
    <property type="match status" value="1"/>
</dbReference>
<dbReference type="InterPro" id="IPR000058">
    <property type="entry name" value="Znf_AN1"/>
</dbReference>
<accession>A0AAU9ITI9</accession>
<dbReference type="EMBL" id="CAJZBQ010000004">
    <property type="protein sequence ID" value="CAG9311618.1"/>
    <property type="molecule type" value="Genomic_DNA"/>
</dbReference>
<protein>
    <recommendedName>
        <fullName evidence="5">AN1-type domain-containing protein</fullName>
    </recommendedName>
</protein>
<dbReference type="InterPro" id="IPR050652">
    <property type="entry name" value="AN1_A20_ZnFinger"/>
</dbReference>
<dbReference type="AlphaFoldDB" id="A0AAU9ITI9"/>
<name>A0AAU9ITI9_9CILI</name>
<sequence length="125" mass="14336">MDSQMCRCCKMFFGSQDGMCSKCFKLETLKKEADKALPELISSSQALPEENKIEAPEPLYESDRCWTCKKRVGPLIFKCKCNYPFCAKHRVPEAHGCTFDHRSHGIRKLSEDNPQVVAEKFNKLL</sequence>
<keyword evidence="3" id="KW-0862">Zinc</keyword>
<evidence type="ECO:0000313" key="7">
    <source>
        <dbReference type="Proteomes" id="UP001162131"/>
    </source>
</evidence>
<organism evidence="6 7">
    <name type="scientific">Blepharisma stoltei</name>
    <dbReference type="NCBI Taxonomy" id="1481888"/>
    <lineage>
        <taxon>Eukaryota</taxon>
        <taxon>Sar</taxon>
        <taxon>Alveolata</taxon>
        <taxon>Ciliophora</taxon>
        <taxon>Postciliodesmatophora</taxon>
        <taxon>Heterotrichea</taxon>
        <taxon>Heterotrichida</taxon>
        <taxon>Blepharismidae</taxon>
        <taxon>Blepharisma</taxon>
    </lineage>
</organism>
<dbReference type="Gene3D" id="4.10.1110.10">
    <property type="entry name" value="AN1-like Zinc finger"/>
    <property type="match status" value="1"/>
</dbReference>
<proteinExistence type="predicted"/>
<evidence type="ECO:0000256" key="2">
    <source>
        <dbReference type="ARBA" id="ARBA00022771"/>
    </source>
</evidence>
<dbReference type="SMART" id="SM00154">
    <property type="entry name" value="ZnF_AN1"/>
    <property type="match status" value="1"/>
</dbReference>
<dbReference type="GO" id="GO:0008270">
    <property type="term" value="F:zinc ion binding"/>
    <property type="evidence" value="ECO:0007669"/>
    <property type="project" value="UniProtKB-KW"/>
</dbReference>
<keyword evidence="7" id="KW-1185">Reference proteome</keyword>
<dbReference type="InterPro" id="IPR035896">
    <property type="entry name" value="AN1-like_Znf"/>
</dbReference>
<dbReference type="PANTHER" id="PTHR10634:SF67">
    <property type="entry name" value="AN1-TYPE ZINC FINGER PROTEIN 3"/>
    <property type="match status" value="1"/>
</dbReference>
<evidence type="ECO:0000259" key="5">
    <source>
        <dbReference type="PROSITE" id="PS51039"/>
    </source>
</evidence>
<keyword evidence="2 4" id="KW-0863">Zinc-finger</keyword>
<dbReference type="PROSITE" id="PS51039">
    <property type="entry name" value="ZF_AN1"/>
    <property type="match status" value="1"/>
</dbReference>